<dbReference type="AlphaFoldDB" id="A0A6J7BY45"/>
<feature type="domain" description="Transglycosylase SLT" evidence="1">
    <location>
        <begin position="95"/>
        <end position="204"/>
    </location>
</feature>
<proteinExistence type="predicted"/>
<dbReference type="InterPro" id="IPR008258">
    <property type="entry name" value="Transglycosylase_SLT_dom_1"/>
</dbReference>
<dbReference type="SUPFAM" id="SSF53955">
    <property type="entry name" value="Lysozyme-like"/>
    <property type="match status" value="1"/>
</dbReference>
<dbReference type="Gene3D" id="1.10.530.10">
    <property type="match status" value="1"/>
</dbReference>
<reference evidence="2" key="1">
    <citation type="submission" date="2020-05" db="EMBL/GenBank/DDBJ databases">
        <authorList>
            <person name="Chiriac C."/>
            <person name="Salcher M."/>
            <person name="Ghai R."/>
            <person name="Kavagutti S V."/>
        </authorList>
    </citation>
    <scope>NUCLEOTIDE SEQUENCE</scope>
</reference>
<name>A0A6J7BY45_9ZZZZ</name>
<gene>
    <name evidence="2" type="ORF">UFOPK3278_01279</name>
</gene>
<organism evidence="2">
    <name type="scientific">freshwater metagenome</name>
    <dbReference type="NCBI Taxonomy" id="449393"/>
    <lineage>
        <taxon>unclassified sequences</taxon>
        <taxon>metagenomes</taxon>
        <taxon>ecological metagenomes</taxon>
    </lineage>
</organism>
<dbReference type="Pfam" id="PF01464">
    <property type="entry name" value="SLT"/>
    <property type="match status" value="1"/>
</dbReference>
<dbReference type="EMBL" id="CAFBIX010000075">
    <property type="protein sequence ID" value="CAB4850626.1"/>
    <property type="molecule type" value="Genomic_DNA"/>
</dbReference>
<sequence>MRYLLPAAILLGLSIPIARAIREMPGATGSATGASGTGDFGISADTADTPAPGIIEEAIHQASALLDNFGTSIMNTARKVWTPPAAAAPYMADITAAESRYGLPPGLLARQLQQESSYKPSIIFGQIKSPAGALGIAQFMPATAAEMGIDPLNPSQAIDGAGRYMAQLYARFGDWGQALAAYNWGQGNVARKGLAKAPAETKNYFSSILSDLGLMA</sequence>
<dbReference type="PANTHER" id="PTHR37423">
    <property type="entry name" value="SOLUBLE LYTIC MUREIN TRANSGLYCOSYLASE-RELATED"/>
    <property type="match status" value="1"/>
</dbReference>
<accession>A0A6J7BY45</accession>
<protein>
    <submittedName>
        <fullName evidence="2">Unannotated protein</fullName>
    </submittedName>
</protein>
<dbReference type="InterPro" id="IPR023346">
    <property type="entry name" value="Lysozyme-like_dom_sf"/>
</dbReference>
<dbReference type="CDD" id="cd00254">
    <property type="entry name" value="LT-like"/>
    <property type="match status" value="1"/>
</dbReference>
<evidence type="ECO:0000259" key="1">
    <source>
        <dbReference type="Pfam" id="PF01464"/>
    </source>
</evidence>
<evidence type="ECO:0000313" key="2">
    <source>
        <dbReference type="EMBL" id="CAB4850626.1"/>
    </source>
</evidence>
<dbReference type="PANTHER" id="PTHR37423:SF2">
    <property type="entry name" value="MEMBRANE-BOUND LYTIC MUREIN TRANSGLYCOSYLASE C"/>
    <property type="match status" value="1"/>
</dbReference>